<dbReference type="InterPro" id="IPR037066">
    <property type="entry name" value="Plug_dom_sf"/>
</dbReference>
<keyword evidence="3 7" id="KW-1134">Transmembrane beta strand</keyword>
<feature type="signal peptide" evidence="8">
    <location>
        <begin position="1"/>
        <end position="25"/>
    </location>
</feature>
<feature type="domain" description="TonB-dependent receptor plug" evidence="9">
    <location>
        <begin position="119"/>
        <end position="220"/>
    </location>
</feature>
<dbReference type="Pfam" id="PF13715">
    <property type="entry name" value="CarbopepD_reg_2"/>
    <property type="match status" value="1"/>
</dbReference>
<dbReference type="Gene3D" id="2.170.130.10">
    <property type="entry name" value="TonB-dependent receptor, plug domain"/>
    <property type="match status" value="1"/>
</dbReference>
<organism evidence="10 11">
    <name type="scientific">Segatella maculosa OT 289</name>
    <dbReference type="NCBI Taxonomy" id="999422"/>
    <lineage>
        <taxon>Bacteria</taxon>
        <taxon>Pseudomonadati</taxon>
        <taxon>Bacteroidota</taxon>
        <taxon>Bacteroidia</taxon>
        <taxon>Bacteroidales</taxon>
        <taxon>Prevotellaceae</taxon>
        <taxon>Segatella</taxon>
    </lineage>
</organism>
<dbReference type="NCBIfam" id="TIGR04056">
    <property type="entry name" value="OMP_RagA_SusC"/>
    <property type="match status" value="1"/>
</dbReference>
<evidence type="ECO:0000256" key="5">
    <source>
        <dbReference type="ARBA" id="ARBA00023136"/>
    </source>
</evidence>
<comment type="similarity">
    <text evidence="7">Belongs to the TonB-dependent receptor family.</text>
</comment>
<keyword evidence="8" id="KW-0732">Signal</keyword>
<dbReference type="Gene3D" id="2.60.40.1120">
    <property type="entry name" value="Carboxypeptidase-like, regulatory domain"/>
    <property type="match status" value="1"/>
</dbReference>
<protein>
    <submittedName>
        <fullName evidence="10">SusC/RagA family TonB-linked outer membrane protein</fullName>
    </submittedName>
</protein>
<keyword evidence="4 7" id="KW-0812">Transmembrane</keyword>
<evidence type="ECO:0000313" key="10">
    <source>
        <dbReference type="EMBL" id="EHO70197.1"/>
    </source>
</evidence>
<dbReference type="HOGENOM" id="CLU_004317_1_1_10"/>
<comment type="subcellular location">
    <subcellularLocation>
        <location evidence="1 7">Cell outer membrane</location>
        <topology evidence="1 7">Multi-pass membrane protein</topology>
    </subcellularLocation>
</comment>
<dbReference type="InterPro" id="IPR036942">
    <property type="entry name" value="Beta-barrel_TonB_sf"/>
</dbReference>
<sequence>MRSKDFFCKVVMTAFMLLWTTSICAKTVTGKVLSASDNEPLLGATVIVQGKQGGSVTDLDGNFSIEANDGQTLVVSYIGFITQRVKVNGDNLVIKLEEEANSLNDVVVIGYGVQKKKLVTGANINVKGDDIAKLNTSNPLQALQGQTPGMTIISQSGQPGSGLKVNIRGMGTINGSDPLYIIDGIRGDIASLNPADIESIDVLKDAASAAIYGSQSANGVVLITTKSGKEGRAVVSFDGYVGWQNKPRSVKMLNAHEYMTILDEQAINSGKQPYDWSAYKSIYNADGSVVDTDWVDQMFRKNAQTGSYNIGVTGGSKTGNYALTLGYMNQEGIVGGKDVSNYERYNFRVNSDWQVKPWLKIGEQVSFIYTKNRGVSVGNAYNNTLKGAFGMSPLVPVYGKNNYKSPYLNTKFMDWQDVQAMGNPYGLMMTNTNNENNAARFSANVYADAEWLKDLHFRTVVGYEYYSSDYRNFTPIYEFSDYSRNINQTRVSQNASHNHQLTWTNTLSYSWKWKAHSLNALVGTEAYQFSGIGVGAGQGKLKSGFDDWSHAYISNGTASSPEDGLSASGAPALKQRMFSYFGRAGWNWKETYMLNATLRADASSKFARGNRWGYFPSVSAGWLVSNERFWKPVANILDYFKLRVSWGQVGNQNIGDLMFVSPITTAGVYYLFGNQYGAAAQAPFYGAYESRLANEKVKWETSEQIDLGFDARAIDGRLNINFDWYYKTTKDWLVVAPILATAGTGAPYINGGDVKNTGVEVGLSWSDRLGKDLHYYVNVNGAYNHNEVGNIPTEDGIIHGTDGNGQLYDNSTEFYRASNGRPIGYFWGYKTAGVFQNQQDINDWIAAGNGVLQSDVQPGDVKYYDIDHNGVINDADKVNLGNGMPDFTYGFTLGFDYKGFDFNVTANGMVGNDVVQAYRNVGTKTANYTTEVLSRWTGEGTSNKYPRVTENNINWQFSDLFIHDGSFLRVSNITLGYDFVKILNTQLFSQARLYFQIQNALTFTKYNGMDPEIGYGVNSWASGIDLGYYPRPRTILVGVNLKF</sequence>
<dbReference type="InterPro" id="IPR012910">
    <property type="entry name" value="Plug_dom"/>
</dbReference>
<reference evidence="10 11" key="1">
    <citation type="submission" date="2011-12" db="EMBL/GenBank/DDBJ databases">
        <title>The Genome Sequence of Prevotella maculosa OT 289.</title>
        <authorList>
            <consortium name="The Broad Institute Genome Sequencing Platform"/>
            <person name="Earl A."/>
            <person name="Ward D."/>
            <person name="Feldgarden M."/>
            <person name="Gevers D."/>
            <person name="Izard J."/>
            <person name="Blanton J.M."/>
            <person name="Mathney J."/>
            <person name="Tanner A.C."/>
            <person name="Dewhirst F.E."/>
            <person name="Young S.K."/>
            <person name="Zeng Q."/>
            <person name="Gargeya S."/>
            <person name="Fitzgerald M."/>
            <person name="Haas B."/>
            <person name="Abouelleil A."/>
            <person name="Alvarado L."/>
            <person name="Arachchi H.M."/>
            <person name="Berlin A."/>
            <person name="Chapman S.B."/>
            <person name="Gearin G."/>
            <person name="Goldberg J."/>
            <person name="Griggs A."/>
            <person name="Gujja S."/>
            <person name="Hansen M."/>
            <person name="Heiman D."/>
            <person name="Howarth C."/>
            <person name="Larimer J."/>
            <person name="Lui A."/>
            <person name="MacDonald P.J.P."/>
            <person name="McCowen C."/>
            <person name="Montmayeur A."/>
            <person name="Murphy C."/>
            <person name="Neiman D."/>
            <person name="Pearson M."/>
            <person name="Priest M."/>
            <person name="Roberts A."/>
            <person name="Saif S."/>
            <person name="Shea T."/>
            <person name="Sisk P."/>
            <person name="Stolte C."/>
            <person name="Sykes S."/>
            <person name="Wortman J."/>
            <person name="Nusbaum C."/>
            <person name="Birren B."/>
        </authorList>
    </citation>
    <scope>NUCLEOTIDE SEQUENCE [LARGE SCALE GENOMIC DNA]</scope>
    <source>
        <strain evidence="10 11">OT 289</strain>
    </source>
</reference>
<gene>
    <name evidence="10" type="ORF">HMPREF9944_01404</name>
</gene>
<proteinExistence type="inferred from homology"/>
<dbReference type="InterPro" id="IPR023996">
    <property type="entry name" value="TonB-dep_OMP_SusC/RagA"/>
</dbReference>
<dbReference type="PATRIC" id="fig|999422.3.peg.1459"/>
<evidence type="ECO:0000256" key="8">
    <source>
        <dbReference type="SAM" id="SignalP"/>
    </source>
</evidence>
<evidence type="ECO:0000256" key="4">
    <source>
        <dbReference type="ARBA" id="ARBA00022692"/>
    </source>
</evidence>
<dbReference type="PROSITE" id="PS52016">
    <property type="entry name" value="TONB_DEPENDENT_REC_3"/>
    <property type="match status" value="1"/>
</dbReference>
<dbReference type="GO" id="GO:0009279">
    <property type="term" value="C:cell outer membrane"/>
    <property type="evidence" value="ECO:0007669"/>
    <property type="project" value="UniProtKB-SubCell"/>
</dbReference>
<dbReference type="InterPro" id="IPR023997">
    <property type="entry name" value="TonB-dep_OMP_SusC/RagA_CS"/>
</dbReference>
<evidence type="ECO:0000313" key="11">
    <source>
        <dbReference type="Proteomes" id="UP000003167"/>
    </source>
</evidence>
<dbReference type="InterPro" id="IPR008969">
    <property type="entry name" value="CarboxyPept-like_regulatory"/>
</dbReference>
<dbReference type="SUPFAM" id="SSF49464">
    <property type="entry name" value="Carboxypeptidase regulatory domain-like"/>
    <property type="match status" value="1"/>
</dbReference>
<evidence type="ECO:0000256" key="7">
    <source>
        <dbReference type="PROSITE-ProRule" id="PRU01360"/>
    </source>
</evidence>
<evidence type="ECO:0000256" key="1">
    <source>
        <dbReference type="ARBA" id="ARBA00004571"/>
    </source>
</evidence>
<dbReference type="STRING" id="999422.HMPREF9944_01404"/>
<keyword evidence="2 7" id="KW-0813">Transport</keyword>
<dbReference type="EMBL" id="AGEK01000027">
    <property type="protein sequence ID" value="EHO70197.1"/>
    <property type="molecule type" value="Genomic_DNA"/>
</dbReference>
<feature type="chain" id="PRO_5003551571" evidence="8">
    <location>
        <begin position="26"/>
        <end position="1043"/>
    </location>
</feature>
<evidence type="ECO:0000259" key="9">
    <source>
        <dbReference type="Pfam" id="PF07715"/>
    </source>
</evidence>
<dbReference type="NCBIfam" id="TIGR04057">
    <property type="entry name" value="SusC_RagA_signa"/>
    <property type="match status" value="1"/>
</dbReference>
<dbReference type="Pfam" id="PF07715">
    <property type="entry name" value="Plug"/>
    <property type="match status" value="1"/>
</dbReference>
<dbReference type="Gene3D" id="2.40.170.20">
    <property type="entry name" value="TonB-dependent receptor, beta-barrel domain"/>
    <property type="match status" value="1"/>
</dbReference>
<keyword evidence="11" id="KW-1185">Reference proteome</keyword>
<dbReference type="AlphaFoldDB" id="H1HML0"/>
<comment type="caution">
    <text evidence="10">The sequence shown here is derived from an EMBL/GenBank/DDBJ whole genome shotgun (WGS) entry which is preliminary data.</text>
</comment>
<keyword evidence="6 7" id="KW-0998">Cell outer membrane</keyword>
<keyword evidence="5 7" id="KW-0472">Membrane</keyword>
<dbReference type="InterPro" id="IPR039426">
    <property type="entry name" value="TonB-dep_rcpt-like"/>
</dbReference>
<evidence type="ECO:0000256" key="2">
    <source>
        <dbReference type="ARBA" id="ARBA00022448"/>
    </source>
</evidence>
<dbReference type="Proteomes" id="UP000003167">
    <property type="component" value="Unassembled WGS sequence"/>
</dbReference>
<dbReference type="SUPFAM" id="SSF56935">
    <property type="entry name" value="Porins"/>
    <property type="match status" value="1"/>
</dbReference>
<evidence type="ECO:0000256" key="3">
    <source>
        <dbReference type="ARBA" id="ARBA00022452"/>
    </source>
</evidence>
<accession>H1HML0</accession>
<evidence type="ECO:0000256" key="6">
    <source>
        <dbReference type="ARBA" id="ARBA00023237"/>
    </source>
</evidence>
<name>H1HML0_9BACT</name>